<evidence type="ECO:0000313" key="6">
    <source>
        <dbReference type="EMBL" id="PWZ17657.1"/>
    </source>
</evidence>
<evidence type="ECO:0000259" key="5">
    <source>
        <dbReference type="PROSITE" id="PS51005"/>
    </source>
</evidence>
<proteinExistence type="predicted"/>
<dbReference type="PANTHER" id="PTHR31744">
    <property type="entry name" value="PROTEIN CUP-SHAPED COTYLEDON 2-RELATED"/>
    <property type="match status" value="1"/>
</dbReference>
<dbReference type="InterPro" id="IPR003441">
    <property type="entry name" value="NAC-dom"/>
</dbReference>
<keyword evidence="2" id="KW-0238">DNA-binding</keyword>
<evidence type="ECO:0000256" key="3">
    <source>
        <dbReference type="ARBA" id="ARBA00023163"/>
    </source>
</evidence>
<name>A0A3L6EEK4_MAIZE</name>
<accession>A0A3L6EEK4</accession>
<dbReference type="Proteomes" id="UP000251960">
    <property type="component" value="Chromosome 6"/>
</dbReference>
<dbReference type="PANTHER" id="PTHR31744:SF221">
    <property type="entry name" value="NAC DOMAIN-CONTAINING PROTEIN 43-LIKE"/>
    <property type="match status" value="1"/>
</dbReference>
<gene>
    <name evidence="6" type="primary">NAC043_1</name>
    <name evidence="6" type="ORF">Zm00014a_017186</name>
</gene>
<keyword evidence="4" id="KW-0539">Nucleus</keyword>
<dbReference type="SUPFAM" id="SSF101941">
    <property type="entry name" value="NAC domain"/>
    <property type="match status" value="1"/>
</dbReference>
<protein>
    <submittedName>
        <fullName evidence="6">NAC domain-containing protein 43</fullName>
    </submittedName>
</protein>
<dbReference type="Gene3D" id="2.170.150.80">
    <property type="entry name" value="NAC domain"/>
    <property type="match status" value="1"/>
</dbReference>
<dbReference type="AlphaFoldDB" id="A0A3L6EEK4"/>
<sequence>MSISVNGQSVVPPGFRFHPTEEELLTYYLKKKVASERIDLDVIRDVDLNKLEPWDIQDKCRVGSSSGPQNDWYFFSHKDKKYPTGTRTNRATAAGFWKATGRDKAIYAAGGAARRIGMRKTLVFYQGRAPHGHKSDWIMHEYRLDAADADHHHPCCYPSPPPLPTAVAIVRGAAGPGDQVPQEQEGWVICRVFKKKNLVHHGAAQSSGVGGGTAAAASKMESSPTSTTIIGDHASDDALDHILQYMGGGDTKPALLDHHNQHLAAAADATTTTTAACPAAATSAGIYGNNKFMKLPPLEHAGGGLPPSPGPCEYGASGIADWDALDRLAAYELNGLSDASKNMAAFFDGDLWSMARSVSALHADLAMNNA</sequence>
<evidence type="ECO:0000256" key="4">
    <source>
        <dbReference type="ARBA" id="ARBA00023242"/>
    </source>
</evidence>
<dbReference type="GO" id="GO:0006355">
    <property type="term" value="P:regulation of DNA-templated transcription"/>
    <property type="evidence" value="ECO:0007669"/>
    <property type="project" value="InterPro"/>
</dbReference>
<dbReference type="ExpressionAtlas" id="A0A3L6EEK4">
    <property type="expression patterns" value="baseline and differential"/>
</dbReference>
<reference evidence="6" key="1">
    <citation type="journal article" date="2018" name="Nat. Genet.">
        <title>Extensive intraspecific gene order and gene structural variations between Mo17 and other maize genomes.</title>
        <authorList>
            <person name="Sun S."/>
            <person name="Zhou Y."/>
            <person name="Chen J."/>
            <person name="Shi J."/>
            <person name="Zhao H."/>
            <person name="Zhao H."/>
            <person name="Song W."/>
            <person name="Zhang M."/>
            <person name="Cui Y."/>
            <person name="Dong X."/>
            <person name="Liu H."/>
            <person name="Ma X."/>
            <person name="Jiao Y."/>
            <person name="Wang B."/>
            <person name="Wei X."/>
            <person name="Stein J.C."/>
            <person name="Glaubitz J.C."/>
            <person name="Lu F."/>
            <person name="Yu G."/>
            <person name="Liang C."/>
            <person name="Fengler K."/>
            <person name="Li B."/>
            <person name="Rafalski A."/>
            <person name="Schnable P.S."/>
            <person name="Ware D.H."/>
            <person name="Buckler E.S."/>
            <person name="Lai J."/>
        </authorList>
    </citation>
    <scope>NUCLEOTIDE SEQUENCE [LARGE SCALE GENOMIC DNA]</scope>
    <source>
        <tissue evidence="6">Seedling</tissue>
    </source>
</reference>
<comment type="caution">
    <text evidence="6">The sequence shown here is derived from an EMBL/GenBank/DDBJ whole genome shotgun (WGS) entry which is preliminary data.</text>
</comment>
<dbReference type="InterPro" id="IPR036093">
    <property type="entry name" value="NAC_dom_sf"/>
</dbReference>
<dbReference type="PROSITE" id="PS51005">
    <property type="entry name" value="NAC"/>
    <property type="match status" value="1"/>
</dbReference>
<dbReference type="Pfam" id="PF02365">
    <property type="entry name" value="NAM"/>
    <property type="match status" value="1"/>
</dbReference>
<evidence type="ECO:0000256" key="1">
    <source>
        <dbReference type="ARBA" id="ARBA00023015"/>
    </source>
</evidence>
<keyword evidence="3" id="KW-0804">Transcription</keyword>
<organism evidence="6">
    <name type="scientific">Zea mays</name>
    <name type="common">Maize</name>
    <dbReference type="NCBI Taxonomy" id="4577"/>
    <lineage>
        <taxon>Eukaryota</taxon>
        <taxon>Viridiplantae</taxon>
        <taxon>Streptophyta</taxon>
        <taxon>Embryophyta</taxon>
        <taxon>Tracheophyta</taxon>
        <taxon>Spermatophyta</taxon>
        <taxon>Magnoliopsida</taxon>
        <taxon>Liliopsida</taxon>
        <taxon>Poales</taxon>
        <taxon>Poaceae</taxon>
        <taxon>PACMAD clade</taxon>
        <taxon>Panicoideae</taxon>
        <taxon>Andropogonodae</taxon>
        <taxon>Andropogoneae</taxon>
        <taxon>Tripsacinae</taxon>
        <taxon>Zea</taxon>
    </lineage>
</organism>
<dbReference type="GO" id="GO:0003677">
    <property type="term" value="F:DNA binding"/>
    <property type="evidence" value="ECO:0007669"/>
    <property type="project" value="UniProtKB-KW"/>
</dbReference>
<evidence type="ECO:0000256" key="2">
    <source>
        <dbReference type="ARBA" id="ARBA00023125"/>
    </source>
</evidence>
<keyword evidence="1" id="KW-0805">Transcription regulation</keyword>
<feature type="domain" description="NAC" evidence="5">
    <location>
        <begin position="11"/>
        <end position="195"/>
    </location>
</feature>
<dbReference type="EMBL" id="NCVQ01000007">
    <property type="protein sequence ID" value="PWZ17657.1"/>
    <property type="molecule type" value="Genomic_DNA"/>
</dbReference>